<proteinExistence type="predicted"/>
<evidence type="ECO:0000256" key="1">
    <source>
        <dbReference type="SAM" id="MobiDB-lite"/>
    </source>
</evidence>
<dbReference type="EMBL" id="JMCB01000011">
    <property type="protein sequence ID" value="KFE66195.1"/>
    <property type="molecule type" value="Genomic_DNA"/>
</dbReference>
<evidence type="ECO:0000313" key="3">
    <source>
        <dbReference type="Proteomes" id="UP000028725"/>
    </source>
</evidence>
<evidence type="ECO:0000313" key="2">
    <source>
        <dbReference type="EMBL" id="KFE66195.1"/>
    </source>
</evidence>
<dbReference type="AlphaFoldDB" id="A0A085WET2"/>
<gene>
    <name evidence="2" type="ORF">DB31_1260</name>
</gene>
<feature type="region of interest" description="Disordered" evidence="1">
    <location>
        <begin position="1"/>
        <end position="39"/>
    </location>
</feature>
<protein>
    <submittedName>
        <fullName evidence="2">Uncharacterized protein</fullName>
    </submittedName>
</protein>
<dbReference type="STRING" id="394096.DB31_1260"/>
<dbReference type="Proteomes" id="UP000028725">
    <property type="component" value="Unassembled WGS sequence"/>
</dbReference>
<name>A0A085WET2_9BACT</name>
<organism evidence="2 3">
    <name type="scientific">Hyalangium minutum</name>
    <dbReference type="NCBI Taxonomy" id="394096"/>
    <lineage>
        <taxon>Bacteria</taxon>
        <taxon>Pseudomonadati</taxon>
        <taxon>Myxococcota</taxon>
        <taxon>Myxococcia</taxon>
        <taxon>Myxococcales</taxon>
        <taxon>Cystobacterineae</taxon>
        <taxon>Archangiaceae</taxon>
        <taxon>Hyalangium</taxon>
    </lineage>
</organism>
<keyword evidence="3" id="KW-1185">Reference proteome</keyword>
<accession>A0A085WET2</accession>
<reference evidence="2 3" key="1">
    <citation type="submission" date="2014-04" db="EMBL/GenBank/DDBJ databases">
        <title>Genome assembly of Hyalangium minutum DSM 14724.</title>
        <authorList>
            <person name="Sharma G."/>
            <person name="Subramanian S."/>
        </authorList>
    </citation>
    <scope>NUCLEOTIDE SEQUENCE [LARGE SCALE GENOMIC DNA]</scope>
    <source>
        <strain evidence="2 3">DSM 14724</strain>
    </source>
</reference>
<comment type="caution">
    <text evidence="2">The sequence shown here is derived from an EMBL/GenBank/DDBJ whole genome shotgun (WGS) entry which is preliminary data.</text>
</comment>
<sequence length="141" mass="15180">MTGELGVLAFTAGDHQPPRCRLDGEREDETGANPDLVHGGGEHGAVLLCREYSGEHSQAEPEIAAVPRTLQPVSHLGAEALCFQWVRIVPPTRGVGRFRKASDPLRRTAPGSYRLPPWTPRALLTERAMACPPACPLSGIP</sequence>